<protein>
    <submittedName>
        <fullName evidence="7">Rho GTPase activation protein</fullName>
    </submittedName>
</protein>
<evidence type="ECO:0000313" key="8">
    <source>
        <dbReference type="Proteomes" id="UP000269721"/>
    </source>
</evidence>
<keyword evidence="1" id="KW-0343">GTPase activation</keyword>
<dbReference type="InterPro" id="IPR008936">
    <property type="entry name" value="Rho_GTPase_activation_prot"/>
</dbReference>
<sequence length="601" mass="67685">PHRSPKPPPNRSGPASTDPYPGDADVGSEPGAAEEHAEDTRSIGIPASAEAGHGETRGEVEDDDDRLLAMLCDFENGFHLLLDRIKQTMQSTKDAVAFLKKRALIEEEYGKSMIKLAQSVANQKSDAKEGTYGEAWTQFARVHEQIGDIRLRFAESISEVSEELSALQNNTERSRKQLKVAGYRHYKTVQEAEVALEKAKTKYEQTSEEWERAVLNRELNDCDPLSSAGGGAGALTGGHGGGGGMTKSMSTPMMLWKQGTTNPVKLQKIEDESRVKASIANENYKSQLQLTNAVRNQYFNQHLPQFVRSLKETSEEGDQGLQYHLLRYAQELESSLMKEGTTLSPLEKDKLGIVKIVEKVENERDFKDYMRAYFQNRKHVQKSDHQYSPYAMCAEAISIVHPKPVFGVDLVTLMERDGTPVPTVVSKCVECVERHGMRTAGVYRVSGTNTLVQKLRTVLDRDAEHVSMDEWVSDIHNVTGVLKLYFRELPDPLFPRAMYKRFIEAARIEDERMRLIAIHEVVNQLHDANYATLQELMGHLWRIQSHESDTRMTVQNLSIVWGPTLLDSPDTASDPIELKLQSRVVETVLGNFEHIFETENE</sequence>
<dbReference type="InterPro" id="IPR001060">
    <property type="entry name" value="FCH_dom"/>
</dbReference>
<dbReference type="EMBL" id="KZ994873">
    <property type="protein sequence ID" value="RKO91864.1"/>
    <property type="molecule type" value="Genomic_DNA"/>
</dbReference>
<keyword evidence="2 3" id="KW-0175">Coiled coil</keyword>
<dbReference type="Gene3D" id="1.20.1270.60">
    <property type="entry name" value="Arfaptin homology (AH) domain/BAR domain"/>
    <property type="match status" value="1"/>
</dbReference>
<dbReference type="Pfam" id="PF00611">
    <property type="entry name" value="FCH"/>
    <property type="match status" value="1"/>
</dbReference>
<feature type="region of interest" description="Disordered" evidence="4">
    <location>
        <begin position="1"/>
        <end position="61"/>
    </location>
</feature>
<feature type="domain" description="Rho-GAP" evidence="5">
    <location>
        <begin position="408"/>
        <end position="596"/>
    </location>
</feature>
<dbReference type="PANTHER" id="PTHR23176">
    <property type="entry name" value="RHO/RAC/CDC GTPASE-ACTIVATING PROTEIN"/>
    <property type="match status" value="1"/>
</dbReference>
<evidence type="ECO:0000259" key="5">
    <source>
        <dbReference type="PROSITE" id="PS50238"/>
    </source>
</evidence>
<dbReference type="PROSITE" id="PS50238">
    <property type="entry name" value="RHOGAP"/>
    <property type="match status" value="1"/>
</dbReference>
<evidence type="ECO:0000256" key="2">
    <source>
        <dbReference type="PROSITE-ProRule" id="PRU01077"/>
    </source>
</evidence>
<dbReference type="InterPro" id="IPR027267">
    <property type="entry name" value="AH/BAR_dom_sf"/>
</dbReference>
<dbReference type="GO" id="GO:0005096">
    <property type="term" value="F:GTPase activator activity"/>
    <property type="evidence" value="ECO:0007669"/>
    <property type="project" value="UniProtKB-KW"/>
</dbReference>
<dbReference type="Proteomes" id="UP000269721">
    <property type="component" value="Unassembled WGS sequence"/>
</dbReference>
<evidence type="ECO:0000256" key="4">
    <source>
        <dbReference type="SAM" id="MobiDB-lite"/>
    </source>
</evidence>
<dbReference type="PROSITE" id="PS51741">
    <property type="entry name" value="F_BAR"/>
    <property type="match status" value="1"/>
</dbReference>
<dbReference type="AlphaFoldDB" id="A0A4P9WGN5"/>
<evidence type="ECO:0000256" key="3">
    <source>
        <dbReference type="SAM" id="Coils"/>
    </source>
</evidence>
<dbReference type="SMART" id="SM00055">
    <property type="entry name" value="FCH"/>
    <property type="match status" value="1"/>
</dbReference>
<dbReference type="GO" id="GO:0005737">
    <property type="term" value="C:cytoplasm"/>
    <property type="evidence" value="ECO:0007669"/>
    <property type="project" value="TreeGrafter"/>
</dbReference>
<evidence type="ECO:0000259" key="6">
    <source>
        <dbReference type="PROSITE" id="PS51741"/>
    </source>
</evidence>
<dbReference type="InterPro" id="IPR050729">
    <property type="entry name" value="Rho-GAP"/>
</dbReference>
<dbReference type="InterPro" id="IPR000198">
    <property type="entry name" value="RhoGAP_dom"/>
</dbReference>
<evidence type="ECO:0000256" key="1">
    <source>
        <dbReference type="ARBA" id="ARBA00022468"/>
    </source>
</evidence>
<gene>
    <name evidence="7" type="ORF">BDK51DRAFT_48950</name>
</gene>
<dbReference type="Pfam" id="PF00620">
    <property type="entry name" value="RhoGAP"/>
    <property type="match status" value="1"/>
</dbReference>
<feature type="non-terminal residue" evidence="7">
    <location>
        <position position="1"/>
    </location>
</feature>
<organism evidence="7 8">
    <name type="scientific">Blyttiomyces helicus</name>
    <dbReference type="NCBI Taxonomy" id="388810"/>
    <lineage>
        <taxon>Eukaryota</taxon>
        <taxon>Fungi</taxon>
        <taxon>Fungi incertae sedis</taxon>
        <taxon>Chytridiomycota</taxon>
        <taxon>Chytridiomycota incertae sedis</taxon>
        <taxon>Chytridiomycetes</taxon>
        <taxon>Chytridiomycetes incertae sedis</taxon>
        <taxon>Blyttiomyces</taxon>
    </lineage>
</organism>
<dbReference type="GO" id="GO:0007165">
    <property type="term" value="P:signal transduction"/>
    <property type="evidence" value="ECO:0007669"/>
    <property type="project" value="InterPro"/>
</dbReference>
<feature type="domain" description="F-BAR" evidence="6">
    <location>
        <begin position="63"/>
        <end position="365"/>
    </location>
</feature>
<dbReference type="Gene3D" id="1.10.555.10">
    <property type="entry name" value="Rho GTPase activation protein"/>
    <property type="match status" value="1"/>
</dbReference>
<dbReference type="SUPFAM" id="SSF103657">
    <property type="entry name" value="BAR/IMD domain-like"/>
    <property type="match status" value="1"/>
</dbReference>
<dbReference type="SUPFAM" id="SSF48350">
    <property type="entry name" value="GTPase activation domain, GAP"/>
    <property type="match status" value="1"/>
</dbReference>
<feature type="compositionally biased region" description="Pro residues" evidence="4">
    <location>
        <begin position="1"/>
        <end position="11"/>
    </location>
</feature>
<keyword evidence="8" id="KW-1185">Reference proteome</keyword>
<dbReference type="OrthoDB" id="79452at2759"/>
<dbReference type="PANTHER" id="PTHR23176:SF129">
    <property type="entry name" value="RHO GTPASE ACTIVATING PROTEIN AT 16F, ISOFORM E-RELATED"/>
    <property type="match status" value="1"/>
</dbReference>
<reference evidence="8" key="1">
    <citation type="journal article" date="2018" name="Nat. Microbiol.">
        <title>Leveraging single-cell genomics to expand the fungal tree of life.</title>
        <authorList>
            <person name="Ahrendt S.R."/>
            <person name="Quandt C.A."/>
            <person name="Ciobanu D."/>
            <person name="Clum A."/>
            <person name="Salamov A."/>
            <person name="Andreopoulos B."/>
            <person name="Cheng J.F."/>
            <person name="Woyke T."/>
            <person name="Pelin A."/>
            <person name="Henrissat B."/>
            <person name="Reynolds N.K."/>
            <person name="Benny G.L."/>
            <person name="Smith M.E."/>
            <person name="James T.Y."/>
            <person name="Grigoriev I.V."/>
        </authorList>
    </citation>
    <scope>NUCLEOTIDE SEQUENCE [LARGE SCALE GENOMIC DNA]</scope>
</reference>
<evidence type="ECO:0000313" key="7">
    <source>
        <dbReference type="EMBL" id="RKO91864.1"/>
    </source>
</evidence>
<name>A0A4P9WGN5_9FUNG</name>
<feature type="coiled-coil region" evidence="3">
    <location>
        <begin position="157"/>
        <end position="209"/>
    </location>
</feature>
<proteinExistence type="predicted"/>
<dbReference type="InterPro" id="IPR031160">
    <property type="entry name" value="F_BAR_dom"/>
</dbReference>
<accession>A0A4P9WGN5</accession>
<dbReference type="SMART" id="SM00324">
    <property type="entry name" value="RhoGAP"/>
    <property type="match status" value="1"/>
</dbReference>